<dbReference type="GO" id="GO:0005737">
    <property type="term" value="C:cytoplasm"/>
    <property type="evidence" value="ECO:0007669"/>
    <property type="project" value="TreeGrafter"/>
</dbReference>
<evidence type="ECO:0000256" key="7">
    <source>
        <dbReference type="ARBA" id="ARBA00022840"/>
    </source>
</evidence>
<keyword evidence="8" id="KW-0460">Magnesium</keyword>
<evidence type="ECO:0000313" key="11">
    <source>
        <dbReference type="EMBL" id="KAB7739732.1"/>
    </source>
</evidence>
<dbReference type="GO" id="GO:0004749">
    <property type="term" value="F:ribose phosphate diphosphokinase activity"/>
    <property type="evidence" value="ECO:0007669"/>
    <property type="project" value="UniProtKB-EC"/>
</dbReference>
<keyword evidence="4" id="KW-0545">Nucleotide biosynthesis</keyword>
<dbReference type="SUPFAM" id="SSF53271">
    <property type="entry name" value="PRTase-like"/>
    <property type="match status" value="2"/>
</dbReference>
<dbReference type="Gene3D" id="3.40.50.2020">
    <property type="match status" value="2"/>
</dbReference>
<keyword evidence="3" id="KW-0479">Metal-binding</keyword>
<dbReference type="EMBL" id="WESC01000009">
    <property type="protein sequence ID" value="KAB7739732.1"/>
    <property type="molecule type" value="Genomic_DNA"/>
</dbReference>
<evidence type="ECO:0000259" key="10">
    <source>
        <dbReference type="Pfam" id="PF13793"/>
    </source>
</evidence>
<dbReference type="Pfam" id="PF13793">
    <property type="entry name" value="Pribosyltran_N"/>
    <property type="match status" value="1"/>
</dbReference>
<dbReference type="Proteomes" id="UP000468901">
    <property type="component" value="Unassembled WGS sequence"/>
</dbReference>
<reference evidence="11 12" key="1">
    <citation type="submission" date="2019-09" db="EMBL/GenBank/DDBJ databases">
        <title>Parvibaculum sedimenti sp. nov., isolated from sediment.</title>
        <authorList>
            <person name="Wang Y."/>
        </authorList>
    </citation>
    <scope>NUCLEOTIDE SEQUENCE [LARGE SCALE GENOMIC DNA]</scope>
    <source>
        <strain evidence="11 12">HXT-9</strain>
    </source>
</reference>
<dbReference type="InterPro" id="IPR029057">
    <property type="entry name" value="PRTase-like"/>
</dbReference>
<dbReference type="FunFam" id="3.40.50.2020:FF:000007">
    <property type="entry name" value="Ribose-phosphate pyrophosphokinase"/>
    <property type="match status" value="1"/>
</dbReference>
<dbReference type="NCBIfam" id="TIGR01251">
    <property type="entry name" value="ribP_PPkin"/>
    <property type="match status" value="1"/>
</dbReference>
<keyword evidence="12" id="KW-1185">Reference proteome</keyword>
<dbReference type="GO" id="GO:0000287">
    <property type="term" value="F:magnesium ion binding"/>
    <property type="evidence" value="ECO:0007669"/>
    <property type="project" value="InterPro"/>
</dbReference>
<dbReference type="GO" id="GO:0002189">
    <property type="term" value="C:ribose phosphate diphosphokinase complex"/>
    <property type="evidence" value="ECO:0007669"/>
    <property type="project" value="TreeGrafter"/>
</dbReference>
<dbReference type="PANTHER" id="PTHR10210">
    <property type="entry name" value="RIBOSE-PHOSPHATE DIPHOSPHOKINASE FAMILY MEMBER"/>
    <property type="match status" value="1"/>
</dbReference>
<dbReference type="GO" id="GO:0006015">
    <property type="term" value="P:5-phosphoribose 1-diphosphate biosynthetic process"/>
    <property type="evidence" value="ECO:0007669"/>
    <property type="project" value="TreeGrafter"/>
</dbReference>
<evidence type="ECO:0000256" key="9">
    <source>
        <dbReference type="ARBA" id="ARBA00049535"/>
    </source>
</evidence>
<evidence type="ECO:0000256" key="5">
    <source>
        <dbReference type="ARBA" id="ARBA00022741"/>
    </source>
</evidence>
<dbReference type="GO" id="GO:0005524">
    <property type="term" value="F:ATP binding"/>
    <property type="evidence" value="ECO:0007669"/>
    <property type="project" value="UniProtKB-KW"/>
</dbReference>
<sequence length="325" mass="34885">MKLFALNASRDFGEKVAISLGVALDAHEERKFEDGEHKARPLVSVRGEDVYIVQSLHGGPDQSPNDKLCRLLFYIGTMKENGASRVTAVIPYLAYARKDRQTKSRDPVTTRYVAQLLEAVGTDCVVTMEVHNIVAFQNAFRCQTIHLDTCRLFSNVAAKIAGDGPVVVASPDPGGVKRAQLFREALETSLGRPVGSAFMEKRRSAGVVSGNLLVGEVRGANVLIVDDLIASGGTMTRAASACREAGARATYAFAAHGLFTGNAATTIENPDLAKLIIADTVPPFRLDAQTLVSHVEIVSAAPLFAETIRRLHADGSINDLLEGRS</sequence>
<comment type="caution">
    <text evidence="11">The sequence shown here is derived from an EMBL/GenBank/DDBJ whole genome shotgun (WGS) entry which is preliminary data.</text>
</comment>
<dbReference type="InterPro" id="IPR029099">
    <property type="entry name" value="Pribosyltran_N"/>
</dbReference>
<evidence type="ECO:0000256" key="4">
    <source>
        <dbReference type="ARBA" id="ARBA00022727"/>
    </source>
</evidence>
<dbReference type="InterPro" id="IPR005946">
    <property type="entry name" value="Rib-P_diPkinase"/>
</dbReference>
<dbReference type="EC" id="2.7.6.1" evidence="1"/>
<organism evidence="11 12">
    <name type="scientific">Parvibaculum sedimenti</name>
    <dbReference type="NCBI Taxonomy" id="2608632"/>
    <lineage>
        <taxon>Bacteria</taxon>
        <taxon>Pseudomonadati</taxon>
        <taxon>Pseudomonadota</taxon>
        <taxon>Alphaproteobacteria</taxon>
        <taxon>Hyphomicrobiales</taxon>
        <taxon>Parvibaculaceae</taxon>
        <taxon>Parvibaculum</taxon>
    </lineage>
</organism>
<dbReference type="PANTHER" id="PTHR10210:SF32">
    <property type="entry name" value="RIBOSE-PHOSPHATE PYROPHOSPHOKINASE 2"/>
    <property type="match status" value="1"/>
</dbReference>
<dbReference type="RefSeq" id="WP_152216541.1">
    <property type="nucleotide sequence ID" value="NZ_WESC01000009.1"/>
</dbReference>
<evidence type="ECO:0000256" key="8">
    <source>
        <dbReference type="ARBA" id="ARBA00022842"/>
    </source>
</evidence>
<dbReference type="CDD" id="cd06223">
    <property type="entry name" value="PRTases_typeI"/>
    <property type="match status" value="1"/>
</dbReference>
<keyword evidence="6 11" id="KW-0418">Kinase</keyword>
<dbReference type="SMART" id="SM01400">
    <property type="entry name" value="Pribosyltran_N"/>
    <property type="match status" value="1"/>
</dbReference>
<evidence type="ECO:0000256" key="6">
    <source>
        <dbReference type="ARBA" id="ARBA00022777"/>
    </source>
</evidence>
<evidence type="ECO:0000313" key="12">
    <source>
        <dbReference type="Proteomes" id="UP000468901"/>
    </source>
</evidence>
<evidence type="ECO:0000256" key="1">
    <source>
        <dbReference type="ARBA" id="ARBA00013247"/>
    </source>
</evidence>
<dbReference type="AlphaFoldDB" id="A0A6N6VIW3"/>
<name>A0A6N6VIW3_9HYPH</name>
<evidence type="ECO:0000256" key="3">
    <source>
        <dbReference type="ARBA" id="ARBA00022723"/>
    </source>
</evidence>
<keyword evidence="7" id="KW-0067">ATP-binding</keyword>
<keyword evidence="5" id="KW-0547">Nucleotide-binding</keyword>
<dbReference type="GO" id="GO:0006164">
    <property type="term" value="P:purine nucleotide biosynthetic process"/>
    <property type="evidence" value="ECO:0007669"/>
    <property type="project" value="TreeGrafter"/>
</dbReference>
<keyword evidence="2 11" id="KW-0808">Transferase</keyword>
<proteinExistence type="predicted"/>
<dbReference type="InterPro" id="IPR000836">
    <property type="entry name" value="PRTase_dom"/>
</dbReference>
<dbReference type="GO" id="GO:0016301">
    <property type="term" value="F:kinase activity"/>
    <property type="evidence" value="ECO:0007669"/>
    <property type="project" value="UniProtKB-KW"/>
</dbReference>
<feature type="domain" description="Ribose-phosphate pyrophosphokinase N-terminal" evidence="10">
    <location>
        <begin position="1"/>
        <end position="121"/>
    </location>
</feature>
<evidence type="ECO:0000256" key="2">
    <source>
        <dbReference type="ARBA" id="ARBA00022679"/>
    </source>
</evidence>
<protein>
    <recommendedName>
        <fullName evidence="1">ribose-phosphate diphosphokinase</fullName>
        <ecNumber evidence="1">2.7.6.1</ecNumber>
    </recommendedName>
</protein>
<comment type="catalytic activity">
    <reaction evidence="9">
        <text>D-ribose 5-phosphate + ATP = 5-phospho-alpha-D-ribose 1-diphosphate + AMP + H(+)</text>
        <dbReference type="Rhea" id="RHEA:15609"/>
        <dbReference type="ChEBI" id="CHEBI:15378"/>
        <dbReference type="ChEBI" id="CHEBI:30616"/>
        <dbReference type="ChEBI" id="CHEBI:58017"/>
        <dbReference type="ChEBI" id="CHEBI:78346"/>
        <dbReference type="ChEBI" id="CHEBI:456215"/>
        <dbReference type="EC" id="2.7.6.1"/>
    </reaction>
</comment>
<dbReference type="Pfam" id="PF14572">
    <property type="entry name" value="Pribosyl_synth"/>
    <property type="match status" value="1"/>
</dbReference>
<accession>A0A6N6VIW3</accession>
<gene>
    <name evidence="11" type="primary">prs</name>
    <name evidence="11" type="ORF">F2P47_11720</name>
</gene>